<dbReference type="AlphaFoldDB" id="A0A1I0PXK0"/>
<feature type="transmembrane region" description="Helical" evidence="1">
    <location>
        <begin position="45"/>
        <end position="66"/>
    </location>
</feature>
<dbReference type="STRING" id="355548.SAMN04487945_2064"/>
<gene>
    <name evidence="3" type="ORF">SAMN04487945_2064</name>
</gene>
<dbReference type="RefSeq" id="WP_089669307.1">
    <property type="nucleotide sequence ID" value="NZ_FOJA01000001.1"/>
</dbReference>
<evidence type="ECO:0000256" key="1">
    <source>
        <dbReference type="SAM" id="Phobius"/>
    </source>
</evidence>
<keyword evidence="1" id="KW-0812">Transmembrane</keyword>
<evidence type="ECO:0000313" key="4">
    <source>
        <dbReference type="Proteomes" id="UP000198518"/>
    </source>
</evidence>
<evidence type="ECO:0000259" key="2">
    <source>
        <dbReference type="Pfam" id="PF26478"/>
    </source>
</evidence>
<keyword evidence="1" id="KW-0472">Membrane</keyword>
<name>A0A1I0PXK0_9EURY</name>
<organism evidence="3 4">
    <name type="scientific">Halobacterium jilantaiense</name>
    <dbReference type="NCBI Taxonomy" id="355548"/>
    <lineage>
        <taxon>Archaea</taxon>
        <taxon>Methanobacteriati</taxon>
        <taxon>Methanobacteriota</taxon>
        <taxon>Stenosarchaea group</taxon>
        <taxon>Halobacteria</taxon>
        <taxon>Halobacteriales</taxon>
        <taxon>Halobacteriaceae</taxon>
        <taxon>Halobacterium</taxon>
    </lineage>
</organism>
<feature type="transmembrane region" description="Helical" evidence="1">
    <location>
        <begin position="12"/>
        <end position="33"/>
    </location>
</feature>
<accession>A0A1I0PXK0</accession>
<dbReference type="InterPro" id="IPR058464">
    <property type="entry name" value="DUF8151"/>
</dbReference>
<feature type="domain" description="DUF8151" evidence="2">
    <location>
        <begin position="2"/>
        <end position="74"/>
    </location>
</feature>
<dbReference type="EMBL" id="FOJA01000001">
    <property type="protein sequence ID" value="SEW19201.1"/>
    <property type="molecule type" value="Genomic_DNA"/>
</dbReference>
<reference evidence="3 4" key="1">
    <citation type="submission" date="2016-10" db="EMBL/GenBank/DDBJ databases">
        <authorList>
            <person name="de Groot N.N."/>
        </authorList>
    </citation>
    <scope>NUCLEOTIDE SEQUENCE [LARGE SCALE GENOMIC DNA]</scope>
    <source>
        <strain evidence="3 4">CGMCC 1.5337</strain>
    </source>
</reference>
<sequence length="75" mass="7507">MLESLPELFDALLTPLLAVVGATLVGGGLFAELQSYSSLGGGGDLVWGVWLAVMGAAAVAMGVKVFTDALAGRLA</sequence>
<protein>
    <recommendedName>
        <fullName evidence="2">DUF8151 domain-containing protein</fullName>
    </recommendedName>
</protein>
<evidence type="ECO:0000313" key="3">
    <source>
        <dbReference type="EMBL" id="SEW19201.1"/>
    </source>
</evidence>
<keyword evidence="1" id="KW-1133">Transmembrane helix</keyword>
<keyword evidence="4" id="KW-1185">Reference proteome</keyword>
<dbReference type="Proteomes" id="UP000198518">
    <property type="component" value="Unassembled WGS sequence"/>
</dbReference>
<proteinExistence type="predicted"/>
<dbReference type="Pfam" id="PF26478">
    <property type="entry name" value="DUF8151"/>
    <property type="match status" value="1"/>
</dbReference>